<keyword evidence="6 10" id="KW-0675">Receptor</keyword>
<accession>A0AA41MFP8</accession>
<evidence type="ECO:0000259" key="9">
    <source>
        <dbReference type="PROSITE" id="PS50262"/>
    </source>
</evidence>
<dbReference type="Gene3D" id="1.20.1070.10">
    <property type="entry name" value="Rhodopsin 7-helix transmembrane proteins"/>
    <property type="match status" value="1"/>
</dbReference>
<reference evidence="10" key="1">
    <citation type="submission" date="2020-03" db="EMBL/GenBank/DDBJ databases">
        <title>Studies in the Genomics of Life Span.</title>
        <authorList>
            <person name="Glass D."/>
        </authorList>
    </citation>
    <scope>NUCLEOTIDE SEQUENCE</scope>
    <source>
        <strain evidence="10">SUZIE</strain>
        <tissue evidence="10">Muscle</tissue>
    </source>
</reference>
<keyword evidence="3 8" id="KW-1133">Transmembrane helix</keyword>
<dbReference type="GO" id="GO:0004930">
    <property type="term" value="F:G protein-coupled receptor activity"/>
    <property type="evidence" value="ECO:0007669"/>
    <property type="project" value="UniProtKB-KW"/>
</dbReference>
<keyword evidence="2 8" id="KW-0812">Transmembrane</keyword>
<dbReference type="Proteomes" id="UP001166674">
    <property type="component" value="Unassembled WGS sequence"/>
</dbReference>
<dbReference type="PROSITE" id="PS50262">
    <property type="entry name" value="G_PROTEIN_RECEP_F1_2"/>
    <property type="match status" value="1"/>
</dbReference>
<feature type="transmembrane region" description="Helical" evidence="8">
    <location>
        <begin position="39"/>
        <end position="62"/>
    </location>
</feature>
<dbReference type="GO" id="GO:0016020">
    <property type="term" value="C:membrane"/>
    <property type="evidence" value="ECO:0007669"/>
    <property type="project" value="UniProtKB-SubCell"/>
</dbReference>
<evidence type="ECO:0000256" key="7">
    <source>
        <dbReference type="ARBA" id="ARBA00023224"/>
    </source>
</evidence>
<gene>
    <name evidence="10" type="ORF">SUZIE_111395</name>
</gene>
<evidence type="ECO:0000256" key="4">
    <source>
        <dbReference type="ARBA" id="ARBA00023040"/>
    </source>
</evidence>
<evidence type="ECO:0000256" key="5">
    <source>
        <dbReference type="ARBA" id="ARBA00023136"/>
    </source>
</evidence>
<organism evidence="10 11">
    <name type="scientific">Sciurus carolinensis</name>
    <name type="common">Eastern gray squirrel</name>
    <dbReference type="NCBI Taxonomy" id="30640"/>
    <lineage>
        <taxon>Eukaryota</taxon>
        <taxon>Metazoa</taxon>
        <taxon>Chordata</taxon>
        <taxon>Craniata</taxon>
        <taxon>Vertebrata</taxon>
        <taxon>Euteleostomi</taxon>
        <taxon>Mammalia</taxon>
        <taxon>Eutheria</taxon>
        <taxon>Euarchontoglires</taxon>
        <taxon>Glires</taxon>
        <taxon>Rodentia</taxon>
        <taxon>Sciuromorpha</taxon>
        <taxon>Sciuridae</taxon>
        <taxon>Sciurinae</taxon>
        <taxon>Sciurini</taxon>
        <taxon>Sciurus</taxon>
    </lineage>
</organism>
<comment type="caution">
    <text evidence="10">The sequence shown here is derived from an EMBL/GenBank/DDBJ whole genome shotgun (WGS) entry which is preliminary data.</text>
</comment>
<evidence type="ECO:0000256" key="6">
    <source>
        <dbReference type="ARBA" id="ARBA00023170"/>
    </source>
</evidence>
<feature type="domain" description="G-protein coupled receptors family 1 profile" evidence="9">
    <location>
        <begin position="1"/>
        <end position="87"/>
    </location>
</feature>
<evidence type="ECO:0000256" key="1">
    <source>
        <dbReference type="ARBA" id="ARBA00004141"/>
    </source>
</evidence>
<keyword evidence="11" id="KW-1185">Reference proteome</keyword>
<sequence length="87" mass="10341">MYYFLSHLSFVDICFTSYVTPKFISDLLVKRKTISYGHCMLQVFAMHFFGMTEVLILTVMAFDCYETICKPLHYIIIMNRTKSISWF</sequence>
<dbReference type="SUPFAM" id="SSF81321">
    <property type="entry name" value="Family A G protein-coupled receptor-like"/>
    <property type="match status" value="1"/>
</dbReference>
<dbReference type="InterPro" id="IPR000276">
    <property type="entry name" value="GPCR_Rhodpsn"/>
</dbReference>
<evidence type="ECO:0000256" key="3">
    <source>
        <dbReference type="ARBA" id="ARBA00022989"/>
    </source>
</evidence>
<dbReference type="AlphaFoldDB" id="A0AA41MFP8"/>
<keyword evidence="5 8" id="KW-0472">Membrane</keyword>
<keyword evidence="4" id="KW-0297">G-protein coupled receptor</keyword>
<dbReference type="PANTHER" id="PTHR48002">
    <property type="entry name" value="OLFACTORY RECEPTOR"/>
    <property type="match status" value="1"/>
</dbReference>
<comment type="subcellular location">
    <subcellularLocation>
        <location evidence="1">Membrane</location>
        <topology evidence="1">Multi-pass membrane protein</topology>
    </subcellularLocation>
</comment>
<protein>
    <submittedName>
        <fullName evidence="10">Olfactory receptor 4S2</fullName>
    </submittedName>
</protein>
<keyword evidence="7" id="KW-0807">Transducer</keyword>
<evidence type="ECO:0000256" key="2">
    <source>
        <dbReference type="ARBA" id="ARBA00022692"/>
    </source>
</evidence>
<evidence type="ECO:0000313" key="11">
    <source>
        <dbReference type="Proteomes" id="UP001166674"/>
    </source>
</evidence>
<dbReference type="Pfam" id="PF00001">
    <property type="entry name" value="7tm_1"/>
    <property type="match status" value="1"/>
</dbReference>
<evidence type="ECO:0000313" key="10">
    <source>
        <dbReference type="EMBL" id="MBZ3871129.1"/>
    </source>
</evidence>
<dbReference type="InterPro" id="IPR050427">
    <property type="entry name" value="Olfactory_Receptors"/>
</dbReference>
<evidence type="ECO:0000256" key="8">
    <source>
        <dbReference type="SAM" id="Phobius"/>
    </source>
</evidence>
<dbReference type="InterPro" id="IPR017452">
    <property type="entry name" value="GPCR_Rhodpsn_7TM"/>
</dbReference>
<name>A0AA41MFP8_SCICA</name>
<dbReference type="EMBL" id="JAATJV010161612">
    <property type="protein sequence ID" value="MBZ3871129.1"/>
    <property type="molecule type" value="Genomic_DNA"/>
</dbReference>
<proteinExistence type="predicted"/>